<dbReference type="OrthoDB" id="379457at2759"/>
<proteinExistence type="predicted"/>
<sequence>MVSPLFITTFTLLFVFHLNHTSTVRPKMHINIYMYINMCSSNILTNDCLPPLNDENDFLPPLNDENDFLPPLNDEIDFLPPLNDENDFIPPLNDENDYKKFAIKIPEKWKKKEWIKWMKQTEEDWLVFNTYIIKKKKKWLARKEIKWKNWIRGMEKKWMHYNPHIYREFKSNTMKKSQSWDDTQWARWIETEGKDFMEIEWEKWIYQNNKYINEWIMNQWLQWKNKKIMQWLMNSWKCEEDEYWETWERSTIWEKWFNLRKRRKWLRWHNRINKETDQWNKWVKSKEVIYTKEANNKLLEWINEKRNSFNNWKKSFIDKWIHKKQWIVWIREKQNLPCTI</sequence>
<keyword evidence="4" id="KW-1185">Reference proteome</keyword>
<evidence type="ECO:0000259" key="2">
    <source>
        <dbReference type="Pfam" id="PF12319"/>
    </source>
</evidence>
<accession>A0A1D3KXI2</accession>
<gene>
    <name evidence="3" type="primary">PocGH01_05010300</name>
    <name evidence="3" type="ORF">POCGH01_05010300</name>
</gene>
<feature type="signal peptide" evidence="1">
    <location>
        <begin position="1"/>
        <end position="23"/>
    </location>
</feature>
<dbReference type="EMBL" id="LT594586">
    <property type="protein sequence ID" value="SCA48510.1"/>
    <property type="molecule type" value="Genomic_DNA"/>
</dbReference>
<dbReference type="VEuPathDB" id="PlasmoDB:POWCR01_000134900"/>
<protein>
    <submittedName>
        <fullName evidence="3">Tryptophan-rich antigen</fullName>
    </submittedName>
</protein>
<feature type="domain" description="Tryptophan/threonine-rich plasmodium antigen C-terminal" evidence="2">
    <location>
        <begin position="113"/>
        <end position="329"/>
    </location>
</feature>
<evidence type="ECO:0000256" key="1">
    <source>
        <dbReference type="SAM" id="SignalP"/>
    </source>
</evidence>
<evidence type="ECO:0000313" key="3">
    <source>
        <dbReference type="EMBL" id="SCA48510.1"/>
    </source>
</evidence>
<dbReference type="VEuPathDB" id="PlasmoDB:PocGH01_05010300"/>
<dbReference type="InterPro" id="IPR022089">
    <property type="entry name" value="Plasmodium-antigen_C"/>
</dbReference>
<dbReference type="Pfam" id="PF12319">
    <property type="entry name" value="TryThrA_C"/>
    <property type="match status" value="1"/>
</dbReference>
<organism evidence="3 4">
    <name type="scientific">Plasmodium ovale</name>
    <name type="common">malaria parasite P. ovale</name>
    <dbReference type="NCBI Taxonomy" id="36330"/>
    <lineage>
        <taxon>Eukaryota</taxon>
        <taxon>Sar</taxon>
        <taxon>Alveolata</taxon>
        <taxon>Apicomplexa</taxon>
        <taxon>Aconoidasida</taxon>
        <taxon>Haemosporida</taxon>
        <taxon>Plasmodiidae</taxon>
        <taxon>Plasmodium</taxon>
        <taxon>Plasmodium (Plasmodium)</taxon>
    </lineage>
</organism>
<keyword evidence="1" id="KW-0732">Signal</keyword>
<feature type="chain" id="PRO_5008917176" evidence="1">
    <location>
        <begin position="24"/>
        <end position="340"/>
    </location>
</feature>
<evidence type="ECO:0000313" key="4">
    <source>
        <dbReference type="Proteomes" id="UP000242942"/>
    </source>
</evidence>
<dbReference type="AlphaFoldDB" id="A0A1D3KXI2"/>
<dbReference type="Proteomes" id="UP000242942">
    <property type="component" value="Chromosome 5"/>
</dbReference>
<name>A0A1D3KXI2_PLAOA</name>
<reference evidence="3 4" key="1">
    <citation type="submission" date="2016-06" db="EMBL/GenBank/DDBJ databases">
        <authorList>
            <consortium name="Pathogen Informatics"/>
        </authorList>
    </citation>
    <scope>NUCLEOTIDE SEQUENCE [LARGE SCALE GENOMIC DNA]</scope>
    <source>
        <strain evidence="3">PocGH01</strain>
    </source>
</reference>